<comment type="function">
    <text evidence="12 13">Catalyzes the ATP-dependent phosphorylation of L-homoserine to L-homoserine phosphate.</text>
</comment>
<dbReference type="SUPFAM" id="SSF55060">
    <property type="entry name" value="GHMP Kinase, C-terminal domain"/>
    <property type="match status" value="1"/>
</dbReference>
<evidence type="ECO:0000256" key="5">
    <source>
        <dbReference type="ARBA" id="ARBA00022605"/>
    </source>
</evidence>
<keyword evidence="7 13" id="KW-0791">Threonine biosynthesis</keyword>
<gene>
    <name evidence="13 16" type="primary">thrB</name>
    <name evidence="16" type="ORF">OG579_21825</name>
</gene>
<keyword evidence="17" id="KW-1185">Reference proteome</keyword>
<dbReference type="SUPFAM" id="SSF54211">
    <property type="entry name" value="Ribosomal protein S5 domain 2-like"/>
    <property type="match status" value="1"/>
</dbReference>
<dbReference type="InterPro" id="IPR014721">
    <property type="entry name" value="Ribsml_uS5_D2-typ_fold_subgr"/>
</dbReference>
<dbReference type="NCBIfam" id="TIGR00191">
    <property type="entry name" value="thrB"/>
    <property type="match status" value="1"/>
</dbReference>
<protein>
    <recommendedName>
        <fullName evidence="4 13">Homoserine kinase</fullName>
        <shortName evidence="13">HK</shortName>
        <shortName evidence="13">HSK</shortName>
        <ecNumber evidence="3 13">2.7.1.39</ecNumber>
    </recommendedName>
</protein>
<dbReference type="InterPro" id="IPR000870">
    <property type="entry name" value="Homoserine_kinase"/>
</dbReference>
<evidence type="ECO:0000256" key="8">
    <source>
        <dbReference type="ARBA" id="ARBA00022741"/>
    </source>
</evidence>
<dbReference type="GO" id="GO:0005524">
    <property type="term" value="F:ATP binding"/>
    <property type="evidence" value="ECO:0007669"/>
    <property type="project" value="UniProtKB-UniRule"/>
</dbReference>
<evidence type="ECO:0000256" key="2">
    <source>
        <dbReference type="ARBA" id="ARBA00007370"/>
    </source>
</evidence>
<feature type="domain" description="GHMP kinase N-terminal" evidence="14">
    <location>
        <begin position="67"/>
        <end position="152"/>
    </location>
</feature>
<keyword evidence="6 13" id="KW-0808">Transferase</keyword>
<dbReference type="InterPro" id="IPR013750">
    <property type="entry name" value="GHMP_kinase_C_dom"/>
</dbReference>
<comment type="similarity">
    <text evidence="2 13">Belongs to the GHMP kinase family. Homoserine kinase subfamily.</text>
</comment>
<dbReference type="Gene3D" id="3.30.70.890">
    <property type="entry name" value="GHMP kinase, C-terminal domain"/>
    <property type="match status" value="1"/>
</dbReference>
<evidence type="ECO:0000256" key="3">
    <source>
        <dbReference type="ARBA" id="ARBA00012078"/>
    </source>
</evidence>
<comment type="subcellular location">
    <subcellularLocation>
        <location evidence="13">Cytoplasm</location>
    </subcellularLocation>
</comment>
<comment type="catalytic activity">
    <reaction evidence="11 13">
        <text>L-homoserine + ATP = O-phospho-L-homoserine + ADP + H(+)</text>
        <dbReference type="Rhea" id="RHEA:13985"/>
        <dbReference type="ChEBI" id="CHEBI:15378"/>
        <dbReference type="ChEBI" id="CHEBI:30616"/>
        <dbReference type="ChEBI" id="CHEBI:57476"/>
        <dbReference type="ChEBI" id="CHEBI:57590"/>
        <dbReference type="ChEBI" id="CHEBI:456216"/>
        <dbReference type="EC" id="2.7.1.39"/>
    </reaction>
</comment>
<dbReference type="Gene3D" id="3.30.230.10">
    <property type="match status" value="1"/>
</dbReference>
<dbReference type="GO" id="GO:0005737">
    <property type="term" value="C:cytoplasm"/>
    <property type="evidence" value="ECO:0007669"/>
    <property type="project" value="UniProtKB-SubCell"/>
</dbReference>
<keyword evidence="13" id="KW-0963">Cytoplasm</keyword>
<feature type="binding site" evidence="13">
    <location>
        <begin position="95"/>
        <end position="105"/>
    </location>
    <ligand>
        <name>ATP</name>
        <dbReference type="ChEBI" id="CHEBI:30616"/>
    </ligand>
</feature>
<dbReference type="RefSeq" id="WP_328857643.1">
    <property type="nucleotide sequence ID" value="NZ_CP108021.1"/>
</dbReference>
<evidence type="ECO:0000259" key="15">
    <source>
        <dbReference type="Pfam" id="PF08544"/>
    </source>
</evidence>
<keyword evidence="10 13" id="KW-0067">ATP-binding</keyword>
<dbReference type="PIRSF" id="PIRSF000676">
    <property type="entry name" value="Homoser_kin"/>
    <property type="match status" value="1"/>
</dbReference>
<dbReference type="Pfam" id="PF00288">
    <property type="entry name" value="GHMP_kinases_N"/>
    <property type="match status" value="1"/>
</dbReference>
<dbReference type="AlphaFoldDB" id="A0AAU4K2H4"/>
<dbReference type="Proteomes" id="UP001432128">
    <property type="component" value="Chromosome"/>
</dbReference>
<evidence type="ECO:0000256" key="12">
    <source>
        <dbReference type="ARBA" id="ARBA00049954"/>
    </source>
</evidence>
<keyword evidence="9 13" id="KW-0418">Kinase</keyword>
<evidence type="ECO:0000256" key="11">
    <source>
        <dbReference type="ARBA" id="ARBA00049375"/>
    </source>
</evidence>
<feature type="domain" description="GHMP kinase C-terminal" evidence="15">
    <location>
        <begin position="232"/>
        <end position="289"/>
    </location>
</feature>
<dbReference type="PRINTS" id="PR00958">
    <property type="entry name" value="HOMSERKINASE"/>
</dbReference>
<dbReference type="InterPro" id="IPR006203">
    <property type="entry name" value="GHMP_knse_ATP-bd_CS"/>
</dbReference>
<evidence type="ECO:0000256" key="4">
    <source>
        <dbReference type="ARBA" id="ARBA00017858"/>
    </source>
</evidence>
<organism evidence="16 17">
    <name type="scientific">Williamsia herbipolensis</name>
    <dbReference type="NCBI Taxonomy" id="1603258"/>
    <lineage>
        <taxon>Bacteria</taxon>
        <taxon>Bacillati</taxon>
        <taxon>Actinomycetota</taxon>
        <taxon>Actinomycetes</taxon>
        <taxon>Mycobacteriales</taxon>
        <taxon>Nocardiaceae</taxon>
        <taxon>Williamsia</taxon>
    </lineage>
</organism>
<evidence type="ECO:0000313" key="16">
    <source>
        <dbReference type="EMBL" id="WUM20276.1"/>
    </source>
</evidence>
<sequence>MNQPLPLGVSCSVRVPASSANLGAGFDSLGLALDIYDDLTVTTIASGVRVSVDGEGDGAVPLDDTHLVVRALLRGLDAGGVGSTGLEIVCRNAIPHARGLGSSAAAVVSGLAAASGLMAKSGLRQPFSTEELIQLASEFEGHPDNAAASVLGSAVVSWTEFVDGVARYHARPLAVHPAIAVTAFIPSTESSTSLTRGLLPDAVPRSDAVFNVSRSALAVVALTSDPGCLHAATADRLHQHYRAPVLPDTTHVVDELRGRGVAAFVSGAGPSVLALHDQPLPAAAVEHAARVGFAARSLRVAGPVDVR</sequence>
<dbReference type="GO" id="GO:0009088">
    <property type="term" value="P:threonine biosynthetic process"/>
    <property type="evidence" value="ECO:0007669"/>
    <property type="project" value="UniProtKB-UniRule"/>
</dbReference>
<evidence type="ECO:0000256" key="9">
    <source>
        <dbReference type="ARBA" id="ARBA00022777"/>
    </source>
</evidence>
<evidence type="ECO:0000256" key="6">
    <source>
        <dbReference type="ARBA" id="ARBA00022679"/>
    </source>
</evidence>
<evidence type="ECO:0000259" key="14">
    <source>
        <dbReference type="Pfam" id="PF00288"/>
    </source>
</evidence>
<dbReference type="EMBL" id="CP108021">
    <property type="protein sequence ID" value="WUM20276.1"/>
    <property type="molecule type" value="Genomic_DNA"/>
</dbReference>
<dbReference type="HAMAP" id="MF_00384">
    <property type="entry name" value="Homoser_kinase"/>
    <property type="match status" value="1"/>
</dbReference>
<dbReference type="PANTHER" id="PTHR20861:SF1">
    <property type="entry name" value="HOMOSERINE KINASE"/>
    <property type="match status" value="1"/>
</dbReference>
<keyword evidence="5 13" id="KW-0028">Amino-acid biosynthesis</keyword>
<evidence type="ECO:0000256" key="13">
    <source>
        <dbReference type="HAMAP-Rule" id="MF_00384"/>
    </source>
</evidence>
<dbReference type="GO" id="GO:0004413">
    <property type="term" value="F:homoserine kinase activity"/>
    <property type="evidence" value="ECO:0007669"/>
    <property type="project" value="UniProtKB-UniRule"/>
</dbReference>
<dbReference type="KEGG" id="whr:OG579_21825"/>
<dbReference type="PANTHER" id="PTHR20861">
    <property type="entry name" value="HOMOSERINE/4-DIPHOSPHOCYTIDYL-2-C-METHYL-D-ERYTHRITOL KINASE"/>
    <property type="match status" value="1"/>
</dbReference>
<evidence type="ECO:0000256" key="10">
    <source>
        <dbReference type="ARBA" id="ARBA00022840"/>
    </source>
</evidence>
<comment type="pathway">
    <text evidence="1 13">Amino-acid biosynthesis; L-threonine biosynthesis; L-threonine from L-aspartate: step 4/5.</text>
</comment>
<dbReference type="EC" id="2.7.1.39" evidence="3 13"/>
<dbReference type="Pfam" id="PF08544">
    <property type="entry name" value="GHMP_kinases_C"/>
    <property type="match status" value="1"/>
</dbReference>
<dbReference type="InterPro" id="IPR006204">
    <property type="entry name" value="GHMP_kinase_N_dom"/>
</dbReference>
<evidence type="ECO:0000313" key="17">
    <source>
        <dbReference type="Proteomes" id="UP001432128"/>
    </source>
</evidence>
<name>A0AAU4K2H4_9NOCA</name>
<proteinExistence type="inferred from homology"/>
<keyword evidence="8 13" id="KW-0547">Nucleotide-binding</keyword>
<reference evidence="16 17" key="1">
    <citation type="submission" date="2022-10" db="EMBL/GenBank/DDBJ databases">
        <title>The complete genomes of actinobacterial strains from the NBC collection.</title>
        <authorList>
            <person name="Joergensen T.S."/>
            <person name="Alvarez Arevalo M."/>
            <person name="Sterndorff E.B."/>
            <person name="Faurdal D."/>
            <person name="Vuksanovic O."/>
            <person name="Mourched A.-S."/>
            <person name="Charusanti P."/>
            <person name="Shaw S."/>
            <person name="Blin K."/>
            <person name="Weber T."/>
        </authorList>
    </citation>
    <scope>NUCLEOTIDE SEQUENCE [LARGE SCALE GENOMIC DNA]</scope>
    <source>
        <strain evidence="16 17">NBC_00319</strain>
    </source>
</reference>
<evidence type="ECO:0000256" key="1">
    <source>
        <dbReference type="ARBA" id="ARBA00005015"/>
    </source>
</evidence>
<evidence type="ECO:0000256" key="7">
    <source>
        <dbReference type="ARBA" id="ARBA00022697"/>
    </source>
</evidence>
<dbReference type="PROSITE" id="PS00627">
    <property type="entry name" value="GHMP_KINASES_ATP"/>
    <property type="match status" value="1"/>
</dbReference>
<dbReference type="InterPro" id="IPR020568">
    <property type="entry name" value="Ribosomal_Su5_D2-typ_SF"/>
</dbReference>
<dbReference type="InterPro" id="IPR036554">
    <property type="entry name" value="GHMP_kinase_C_sf"/>
</dbReference>
<accession>A0AAU4K2H4</accession>